<dbReference type="KEGG" id="aaco:K1I37_08185"/>
<reference evidence="2" key="1">
    <citation type="journal article" date="2022" name="G3 (Bethesda)">
        <title>Unveiling the complete genome sequence of Alicyclobacillus acidoterrestris DSM 3922T, a taint-producing strain.</title>
        <authorList>
            <person name="Leonardo I.C."/>
            <person name="Barreto Crespo M.T."/>
            <person name="Gaspar F.B."/>
        </authorList>
    </citation>
    <scope>NUCLEOTIDE SEQUENCE [LARGE SCALE GENOMIC DNA]</scope>
    <source>
        <strain evidence="2">DSM 3922</strain>
    </source>
</reference>
<dbReference type="Proteomes" id="UP000829401">
    <property type="component" value="Chromosome"/>
</dbReference>
<accession>T0C5J2</accession>
<organism evidence="1 2">
    <name type="scientific">Alicyclobacillus acidoterrestris (strain ATCC 49025 / DSM 3922 / CIP 106132 / NCIMB 13137 / GD3B)</name>
    <dbReference type="NCBI Taxonomy" id="1356854"/>
    <lineage>
        <taxon>Bacteria</taxon>
        <taxon>Bacillati</taxon>
        <taxon>Bacillota</taxon>
        <taxon>Bacilli</taxon>
        <taxon>Bacillales</taxon>
        <taxon>Alicyclobacillaceae</taxon>
        <taxon>Alicyclobacillus</taxon>
    </lineage>
</organism>
<sequence length="79" mass="9113">MNDSEKPAMLDLRRLLGIIFTFYGLLLGIYGLVTAHQPRAISFNLNLWWGILMLIVGILFLVFSIKPPRTWDPDDDEHI</sequence>
<name>T0C5J2_ALIAG</name>
<accession>A0A9E6ZIP6</accession>
<evidence type="ECO:0000313" key="1">
    <source>
        <dbReference type="EMBL" id="UNO50432.1"/>
    </source>
</evidence>
<protein>
    <submittedName>
        <fullName evidence="1">Prominin family protein</fullName>
    </submittedName>
</protein>
<evidence type="ECO:0000313" key="2">
    <source>
        <dbReference type="Proteomes" id="UP000829401"/>
    </source>
</evidence>
<keyword evidence="2" id="KW-1185">Reference proteome</keyword>
<dbReference type="AlphaFoldDB" id="T0C5J2"/>
<gene>
    <name evidence="1" type="ORF">K1I37_08185</name>
</gene>
<proteinExistence type="predicted"/>
<dbReference type="EMBL" id="CP080467">
    <property type="protein sequence ID" value="UNO50432.1"/>
    <property type="molecule type" value="Genomic_DNA"/>
</dbReference>
<dbReference type="RefSeq" id="WP_021295850.1">
    <property type="nucleotide sequence ID" value="NZ_AURB01000112.1"/>
</dbReference>
<dbReference type="STRING" id="1356854.N007_00565"/>